<proteinExistence type="predicted"/>
<dbReference type="Gene3D" id="3.10.129.10">
    <property type="entry name" value="Hotdog Thioesterase"/>
    <property type="match status" value="1"/>
</dbReference>
<accession>A0A378QWG0</accession>
<evidence type="ECO:0000313" key="2">
    <source>
        <dbReference type="Proteomes" id="UP000255230"/>
    </source>
</evidence>
<sequence length="72" mass="8022">MWTKAKCLGALGDLPESFTCDVTFKLPIFLPSEVEFIAKFDNRDEQVEFGVYDPATPKANLIGKITQAQAKK</sequence>
<name>A0A378QWG0_FAUOS</name>
<protein>
    <submittedName>
        <fullName evidence="1">Uncharacterized protein</fullName>
    </submittedName>
</protein>
<reference evidence="1 2" key="1">
    <citation type="submission" date="2018-06" db="EMBL/GenBank/DDBJ databases">
        <authorList>
            <consortium name="Pathogen Informatics"/>
            <person name="Doyle S."/>
        </authorList>
    </citation>
    <scope>NUCLEOTIDE SEQUENCE [LARGE SCALE GENOMIC DNA]</scope>
    <source>
        <strain evidence="1 2">NCTC10465</strain>
    </source>
</reference>
<organism evidence="1 2">
    <name type="scientific">Faucicola osloensis</name>
    <name type="common">Moraxella osloensis</name>
    <dbReference type="NCBI Taxonomy" id="34062"/>
    <lineage>
        <taxon>Bacteria</taxon>
        <taxon>Pseudomonadati</taxon>
        <taxon>Pseudomonadota</taxon>
        <taxon>Gammaproteobacteria</taxon>
        <taxon>Moraxellales</taxon>
        <taxon>Moraxellaceae</taxon>
        <taxon>Faucicola</taxon>
    </lineage>
</organism>
<dbReference type="EMBL" id="UGPY01000006">
    <property type="protein sequence ID" value="STZ04981.1"/>
    <property type="molecule type" value="Genomic_DNA"/>
</dbReference>
<dbReference type="AlphaFoldDB" id="A0A378QWG0"/>
<evidence type="ECO:0000313" key="1">
    <source>
        <dbReference type="EMBL" id="STZ04981.1"/>
    </source>
</evidence>
<gene>
    <name evidence="1" type="ORF">NCTC10465_02437</name>
</gene>
<keyword evidence="2" id="KW-1185">Reference proteome</keyword>
<dbReference type="Proteomes" id="UP000255230">
    <property type="component" value="Unassembled WGS sequence"/>
</dbReference>